<sequence length="485" mass="52666">MLQATKRRRSSGTTTGVRDSEATFVLLPESFESSNGRTTVHDKLRRRTVLDGVAAGRVVLLDSAEGGSLRSIDSGSTPRHRGDEDIVSYGKDDSRGSVARTMTAIFYPSLDPAFIIAAEPVSLDKLAIKPDSVEVSAKRARTAKDDLLEQAVVLLNAHTAEMRVSGNANSRRTGPGRNATALLLRAATAVLAFELPCVGSLSDCTCVGHQLRTRADLVLAALDHPAIDREGLAASLAHIEQLNLLWLCLNDIIVGLALGALVRDHDKVIASGVEHLVRTYVLGYLRDLLQWLSSWPMGIKLNDEIAGLICRAFTGLSNLWEQACLGPVLAHLPIRLIGWTGAFGASTMFALTADLLAFLTLPYFVCYVAATVTFRQSFSFLRALFDVFRGRKYNPLRHRTEPATYEVDALLLGTILFVMLSSIVPTVAAFYLAFASSLLSAAIAILNSFPLFMLLVRFKSPYRLPGRVIWTNPSGSASRSDGHRG</sequence>
<dbReference type="GO" id="GO:0016020">
    <property type="term" value="C:membrane"/>
    <property type="evidence" value="ECO:0007669"/>
    <property type="project" value="InterPro"/>
</dbReference>
<keyword evidence="3" id="KW-1185">Reference proteome</keyword>
<dbReference type="PANTHER" id="PTHR21329">
    <property type="entry name" value="PHOSPHATIDYLINOSITOL N-ACETYLGLUCOSAMINYLTRANSFERASE SUBUNIT Q-RELATED"/>
    <property type="match status" value="1"/>
</dbReference>
<gene>
    <name evidence="2" type="ORF">BMF94_2536</name>
</gene>
<keyword evidence="1" id="KW-1133">Transmembrane helix</keyword>
<feature type="transmembrane region" description="Helical" evidence="1">
    <location>
        <begin position="438"/>
        <end position="458"/>
    </location>
</feature>
<dbReference type="Pfam" id="PF05024">
    <property type="entry name" value="Gpi1"/>
    <property type="match status" value="1"/>
</dbReference>
<proteinExistence type="predicted"/>
<keyword evidence="1" id="KW-0812">Transmembrane</keyword>
<evidence type="ECO:0008006" key="4">
    <source>
        <dbReference type="Google" id="ProtNLM"/>
    </source>
</evidence>
<organism evidence="2 3">
    <name type="scientific">Rhodotorula taiwanensis</name>
    <dbReference type="NCBI Taxonomy" id="741276"/>
    <lineage>
        <taxon>Eukaryota</taxon>
        <taxon>Fungi</taxon>
        <taxon>Dikarya</taxon>
        <taxon>Basidiomycota</taxon>
        <taxon>Pucciniomycotina</taxon>
        <taxon>Microbotryomycetes</taxon>
        <taxon>Sporidiobolales</taxon>
        <taxon>Sporidiobolaceae</taxon>
        <taxon>Rhodotorula</taxon>
    </lineage>
</organism>
<protein>
    <recommendedName>
        <fullName evidence="4">Phosphatidylinositol N-acetylglucosaminyltransferase</fullName>
    </recommendedName>
</protein>
<reference evidence="2 3" key="1">
    <citation type="journal article" date="2018" name="Front. Microbiol.">
        <title>Prospects for Fungal Bioremediation of Acidic Radioactive Waste Sites: Characterization and Genome Sequence of Rhodotorula taiwanensis MD1149.</title>
        <authorList>
            <person name="Tkavc R."/>
            <person name="Matrosova V.Y."/>
            <person name="Grichenko O.E."/>
            <person name="Gostincar C."/>
            <person name="Volpe R.P."/>
            <person name="Klimenkova P."/>
            <person name="Gaidamakova E.K."/>
            <person name="Zhou C.E."/>
            <person name="Stewart B.J."/>
            <person name="Lyman M.G."/>
            <person name="Malfatti S.A."/>
            <person name="Rubinfeld B."/>
            <person name="Courtot M."/>
            <person name="Singh J."/>
            <person name="Dalgard C.L."/>
            <person name="Hamilton T."/>
            <person name="Frey K.G."/>
            <person name="Gunde-Cimerman N."/>
            <person name="Dugan L."/>
            <person name="Daly M.J."/>
        </authorList>
    </citation>
    <scope>NUCLEOTIDE SEQUENCE [LARGE SCALE GENOMIC DNA]</scope>
    <source>
        <strain evidence="2 3">MD1149</strain>
    </source>
</reference>
<evidence type="ECO:0000256" key="1">
    <source>
        <dbReference type="SAM" id="Phobius"/>
    </source>
</evidence>
<dbReference type="InterPro" id="IPR007720">
    <property type="entry name" value="PigQ/GPI1"/>
</dbReference>
<name>A0A2S5BC51_9BASI</name>
<feature type="transmembrane region" description="Helical" evidence="1">
    <location>
        <begin position="409"/>
        <end position="432"/>
    </location>
</feature>
<feature type="transmembrane region" description="Helical" evidence="1">
    <location>
        <begin position="336"/>
        <end position="361"/>
    </location>
</feature>
<keyword evidence="1" id="KW-0472">Membrane</keyword>
<dbReference type="STRING" id="741276.A0A2S5BC51"/>
<accession>A0A2S5BC51</accession>
<dbReference type="PANTHER" id="PTHR21329:SF3">
    <property type="entry name" value="PHOSPHATIDYLINOSITOL N-ACETYLGLUCOSAMINYLTRANSFERASE SUBUNIT Q"/>
    <property type="match status" value="1"/>
</dbReference>
<dbReference type="GO" id="GO:0006506">
    <property type="term" value="P:GPI anchor biosynthetic process"/>
    <property type="evidence" value="ECO:0007669"/>
    <property type="project" value="InterPro"/>
</dbReference>
<evidence type="ECO:0000313" key="2">
    <source>
        <dbReference type="EMBL" id="POY74342.1"/>
    </source>
</evidence>
<dbReference type="OrthoDB" id="70250at2759"/>
<evidence type="ECO:0000313" key="3">
    <source>
        <dbReference type="Proteomes" id="UP000237144"/>
    </source>
</evidence>
<comment type="caution">
    <text evidence="2">The sequence shown here is derived from an EMBL/GenBank/DDBJ whole genome shotgun (WGS) entry which is preliminary data.</text>
</comment>
<dbReference type="GO" id="GO:0005783">
    <property type="term" value="C:endoplasmic reticulum"/>
    <property type="evidence" value="ECO:0007669"/>
    <property type="project" value="TreeGrafter"/>
</dbReference>
<dbReference type="EMBL" id="PJQD01000025">
    <property type="protein sequence ID" value="POY74342.1"/>
    <property type="molecule type" value="Genomic_DNA"/>
</dbReference>
<dbReference type="AlphaFoldDB" id="A0A2S5BC51"/>
<dbReference type="Proteomes" id="UP000237144">
    <property type="component" value="Unassembled WGS sequence"/>
</dbReference>